<organism evidence="4 5">
    <name type="scientific">Paractinoplanes durhamensis</name>
    <dbReference type="NCBI Taxonomy" id="113563"/>
    <lineage>
        <taxon>Bacteria</taxon>
        <taxon>Bacillati</taxon>
        <taxon>Actinomycetota</taxon>
        <taxon>Actinomycetes</taxon>
        <taxon>Micromonosporales</taxon>
        <taxon>Micromonosporaceae</taxon>
        <taxon>Paractinoplanes</taxon>
    </lineage>
</organism>
<evidence type="ECO:0000313" key="5">
    <source>
        <dbReference type="Proteomes" id="UP000637628"/>
    </source>
</evidence>
<keyword evidence="2" id="KW-0067">ATP-binding</keyword>
<evidence type="ECO:0000259" key="3">
    <source>
        <dbReference type="PROSITE" id="PS50043"/>
    </source>
</evidence>
<sequence length="956" mass="102193">MRLLCPTVVGRGPELDLLDDLLSATVSGRGNTVFLTAPAGLGKSRLTREAQAYAADLGMIVIRGRAAPSVQYRPLTEALLGLQRTVDLAELTPYRAALSRLVPGWGPDRPGGDSHPILLAEAVLRVLSGVAKGRGCLLILEDLHDADADTMMIVDYLADNVADEPVLVLATTRPEPDIMTMAYAMEQRHAAVVRRMSPLDDHAVRAMGAACLGVPPASIPVAALDRIVNSAGGVPYFVEELLTGMVDDGTLVRADDGWAAPDAAAVGVPDAVRAAVVARTRRLPPHAHRLLLMAAVYGQPCPGALLGAAAGLDETTLIDGLRTAVEVQLLVVSAGHYTIQHALVGEALRAATLPEDLAVLSRLAAAAIERVFPGQAGEWCVLAGRLWQQGGDNGRAAELFHRAARRAAEQDGVRTAIALLERGLELVDGDATAAGPASRIVEALLEMLVVAGEVTRAREFAARLDRHATGEERAAVRLRLARAALTGGHLEASRRDLARARALLGPQQDEAQQAAVDVVAARIAVTDSDADRLARARMLAERALRTAERLPLPEIACEALAVLGSCARVHDLDRSDELFDRALMLSEQHGLTLWQIRFLFQLGTNAAIQRADPAGLIAARDTALRTGALITALNGDAELSVLYVSRGDYETATRYARRCEQSAHRLGLADLRLIALGLRICAAAHQGRRDEVTALHAEYDRLGGRHCGFTPALKGFGLALCSLLEEDHTRAYAEITEAAAEELHRPPEYLSLVHGLHLALTTVAGAAGRPEYDAMAASARGQAGWNRLFMLVAGAVLAGRDGDGERAERLMGEFDEVSEPYPLGRHLGLRLAAEAAVTDGWGRPAPWLRAAEQHFHTAGNPRVADACRALLRRTGETVPQRRHGVAAIPSSLRRAGVTAREYQVLELLAERLTNQEIGRKLFVSPRTVETHVARLLSKTGLADRTALARHAHGGHL</sequence>
<dbReference type="Gene3D" id="1.10.10.10">
    <property type="entry name" value="Winged helix-like DNA-binding domain superfamily/Winged helix DNA-binding domain"/>
    <property type="match status" value="1"/>
</dbReference>
<dbReference type="EMBL" id="BOML01000059">
    <property type="protein sequence ID" value="GIE06224.1"/>
    <property type="molecule type" value="Genomic_DNA"/>
</dbReference>
<dbReference type="PANTHER" id="PTHR16305:SF28">
    <property type="entry name" value="GUANYLATE CYCLASE DOMAIN-CONTAINING PROTEIN"/>
    <property type="match status" value="1"/>
</dbReference>
<dbReference type="SMART" id="SM00421">
    <property type="entry name" value="HTH_LUXR"/>
    <property type="match status" value="1"/>
</dbReference>
<dbReference type="InterPro" id="IPR000792">
    <property type="entry name" value="Tscrpt_reg_LuxR_C"/>
</dbReference>
<comment type="caution">
    <text evidence="4">The sequence shown here is derived from an EMBL/GenBank/DDBJ whole genome shotgun (WGS) entry which is preliminary data.</text>
</comment>
<evidence type="ECO:0000256" key="1">
    <source>
        <dbReference type="ARBA" id="ARBA00022741"/>
    </source>
</evidence>
<proteinExistence type="predicted"/>
<keyword evidence="5" id="KW-1185">Reference proteome</keyword>
<dbReference type="SUPFAM" id="SSF52540">
    <property type="entry name" value="P-loop containing nucleoside triphosphate hydrolases"/>
    <property type="match status" value="1"/>
</dbReference>
<dbReference type="Proteomes" id="UP000637628">
    <property type="component" value="Unassembled WGS sequence"/>
</dbReference>
<dbReference type="InterPro" id="IPR016032">
    <property type="entry name" value="Sig_transdc_resp-reg_C-effctor"/>
</dbReference>
<dbReference type="InterPro" id="IPR011990">
    <property type="entry name" value="TPR-like_helical_dom_sf"/>
</dbReference>
<dbReference type="Pfam" id="PF00196">
    <property type="entry name" value="GerE"/>
    <property type="match status" value="1"/>
</dbReference>
<dbReference type="RefSeq" id="WP_203734066.1">
    <property type="nucleotide sequence ID" value="NZ_BAAATX010000022.1"/>
</dbReference>
<dbReference type="SUPFAM" id="SSF46894">
    <property type="entry name" value="C-terminal effector domain of the bipartite response regulators"/>
    <property type="match status" value="1"/>
</dbReference>
<dbReference type="InterPro" id="IPR041664">
    <property type="entry name" value="AAA_16"/>
</dbReference>
<gene>
    <name evidence="4" type="ORF">Adu01nite_75740</name>
</gene>
<protein>
    <recommendedName>
        <fullName evidence="3">HTH luxR-type domain-containing protein</fullName>
    </recommendedName>
</protein>
<name>A0ABQ3Z9L6_9ACTN</name>
<dbReference type="Gene3D" id="1.25.40.10">
    <property type="entry name" value="Tetratricopeptide repeat domain"/>
    <property type="match status" value="1"/>
</dbReference>
<dbReference type="PROSITE" id="PS50043">
    <property type="entry name" value="HTH_LUXR_2"/>
    <property type="match status" value="1"/>
</dbReference>
<feature type="domain" description="HTH luxR-type" evidence="3">
    <location>
        <begin position="890"/>
        <end position="955"/>
    </location>
</feature>
<evidence type="ECO:0000256" key="2">
    <source>
        <dbReference type="ARBA" id="ARBA00022840"/>
    </source>
</evidence>
<dbReference type="InterPro" id="IPR036388">
    <property type="entry name" value="WH-like_DNA-bd_sf"/>
</dbReference>
<dbReference type="CDD" id="cd06170">
    <property type="entry name" value="LuxR_C_like"/>
    <property type="match status" value="1"/>
</dbReference>
<evidence type="ECO:0000313" key="4">
    <source>
        <dbReference type="EMBL" id="GIE06224.1"/>
    </source>
</evidence>
<keyword evidence="1" id="KW-0547">Nucleotide-binding</keyword>
<accession>A0ABQ3Z9L6</accession>
<dbReference type="Pfam" id="PF13191">
    <property type="entry name" value="AAA_16"/>
    <property type="match status" value="1"/>
</dbReference>
<dbReference type="PANTHER" id="PTHR16305">
    <property type="entry name" value="TESTICULAR SOLUBLE ADENYLYL CYCLASE"/>
    <property type="match status" value="1"/>
</dbReference>
<dbReference type="PRINTS" id="PR00038">
    <property type="entry name" value="HTHLUXR"/>
</dbReference>
<dbReference type="InterPro" id="IPR027417">
    <property type="entry name" value="P-loop_NTPase"/>
</dbReference>
<reference evidence="4 5" key="1">
    <citation type="submission" date="2021-01" db="EMBL/GenBank/DDBJ databases">
        <title>Whole genome shotgun sequence of Actinoplanes durhamensis NBRC 14914.</title>
        <authorList>
            <person name="Komaki H."/>
            <person name="Tamura T."/>
        </authorList>
    </citation>
    <scope>NUCLEOTIDE SEQUENCE [LARGE SCALE GENOMIC DNA]</scope>
    <source>
        <strain evidence="4 5">NBRC 14914</strain>
    </source>
</reference>